<proteinExistence type="predicted"/>
<sequence>MLEKIQEAYIESRHQTRDSPHIPVIKTNEPPSQPKGRQEDKISKAYGQAASRQSATHRTAQIYRTSYRKTILKLCLLIFPAEN</sequence>
<dbReference type="AlphaFoldDB" id="A0A8S9IKD0"/>
<dbReference type="EMBL" id="QGKW02001911">
    <property type="protein sequence ID" value="KAF2569753.1"/>
    <property type="molecule type" value="Genomic_DNA"/>
</dbReference>
<feature type="region of interest" description="Disordered" evidence="1">
    <location>
        <begin position="1"/>
        <end position="58"/>
    </location>
</feature>
<accession>A0A8S9IKD0</accession>
<dbReference type="EMBL" id="QGKY02000094">
    <property type="protein sequence ID" value="KAF2605599.1"/>
    <property type="molecule type" value="Genomic_DNA"/>
</dbReference>
<evidence type="ECO:0000313" key="4">
    <source>
        <dbReference type="Proteomes" id="UP000712281"/>
    </source>
</evidence>
<gene>
    <name evidence="2" type="ORF">F2Q68_00027526</name>
    <name evidence="3" type="ORF">F2Q70_00027939</name>
</gene>
<evidence type="ECO:0000256" key="1">
    <source>
        <dbReference type="SAM" id="MobiDB-lite"/>
    </source>
</evidence>
<dbReference type="Proteomes" id="UP000712281">
    <property type="component" value="Unassembled WGS sequence"/>
</dbReference>
<feature type="compositionally biased region" description="Basic and acidic residues" evidence="1">
    <location>
        <begin position="1"/>
        <end position="20"/>
    </location>
</feature>
<name>A0A8S9IKD0_BRACR</name>
<evidence type="ECO:0000313" key="2">
    <source>
        <dbReference type="EMBL" id="KAF2569753.1"/>
    </source>
</evidence>
<comment type="caution">
    <text evidence="2">The sequence shown here is derived from an EMBL/GenBank/DDBJ whole genome shotgun (WGS) entry which is preliminary data.</text>
</comment>
<organism evidence="2 4">
    <name type="scientific">Brassica cretica</name>
    <name type="common">Mustard</name>
    <dbReference type="NCBI Taxonomy" id="69181"/>
    <lineage>
        <taxon>Eukaryota</taxon>
        <taxon>Viridiplantae</taxon>
        <taxon>Streptophyta</taxon>
        <taxon>Embryophyta</taxon>
        <taxon>Tracheophyta</taxon>
        <taxon>Spermatophyta</taxon>
        <taxon>Magnoliopsida</taxon>
        <taxon>eudicotyledons</taxon>
        <taxon>Gunneridae</taxon>
        <taxon>Pentapetalae</taxon>
        <taxon>rosids</taxon>
        <taxon>malvids</taxon>
        <taxon>Brassicales</taxon>
        <taxon>Brassicaceae</taxon>
        <taxon>Brassiceae</taxon>
        <taxon>Brassica</taxon>
    </lineage>
</organism>
<evidence type="ECO:0000313" key="3">
    <source>
        <dbReference type="EMBL" id="KAF2605599.1"/>
    </source>
</evidence>
<protein>
    <submittedName>
        <fullName evidence="2">Uncharacterized protein</fullName>
    </submittedName>
</protein>
<reference evidence="2" key="1">
    <citation type="submission" date="2019-12" db="EMBL/GenBank/DDBJ databases">
        <title>Genome sequencing and annotation of Brassica cretica.</title>
        <authorList>
            <person name="Studholme D.J."/>
            <person name="Sarris P.F."/>
        </authorList>
    </citation>
    <scope>NUCLEOTIDE SEQUENCE</scope>
    <source>
        <strain evidence="2">PFS-001/15</strain>
        <strain evidence="3">PFS-102/07</strain>
        <tissue evidence="2">Leaf</tissue>
    </source>
</reference>